<evidence type="ECO:0000259" key="6">
    <source>
        <dbReference type="PROSITE" id="PS50222"/>
    </source>
</evidence>
<dbReference type="Pfam" id="PF13499">
    <property type="entry name" value="EF-hand_7"/>
    <property type="match status" value="1"/>
</dbReference>
<dbReference type="PANTHER" id="PTHR46212:SF3">
    <property type="entry name" value="GH27120P"/>
    <property type="match status" value="1"/>
</dbReference>
<keyword evidence="5" id="KW-0106">Calcium</keyword>
<evidence type="ECO:0000256" key="2">
    <source>
        <dbReference type="ARBA" id="ARBA00022490"/>
    </source>
</evidence>
<organism evidence="7 8">
    <name type="scientific">Kingdonia uniflora</name>
    <dbReference type="NCBI Taxonomy" id="39325"/>
    <lineage>
        <taxon>Eukaryota</taxon>
        <taxon>Viridiplantae</taxon>
        <taxon>Streptophyta</taxon>
        <taxon>Embryophyta</taxon>
        <taxon>Tracheophyta</taxon>
        <taxon>Spermatophyta</taxon>
        <taxon>Magnoliopsida</taxon>
        <taxon>Ranunculales</taxon>
        <taxon>Circaeasteraceae</taxon>
        <taxon>Kingdonia</taxon>
    </lineage>
</organism>
<evidence type="ECO:0000256" key="5">
    <source>
        <dbReference type="ARBA" id="ARBA00022837"/>
    </source>
</evidence>
<comment type="subcellular location">
    <subcellularLocation>
        <location evidence="1">Cytoplasm</location>
    </subcellularLocation>
</comment>
<dbReference type="InterPro" id="IPR051426">
    <property type="entry name" value="Peflin/Sorcin_CaBP"/>
</dbReference>
<evidence type="ECO:0000313" key="8">
    <source>
        <dbReference type="Proteomes" id="UP000541444"/>
    </source>
</evidence>
<dbReference type="PROSITE" id="PS50222">
    <property type="entry name" value="EF_HAND_2"/>
    <property type="match status" value="1"/>
</dbReference>
<dbReference type="GO" id="GO:0005737">
    <property type="term" value="C:cytoplasm"/>
    <property type="evidence" value="ECO:0007669"/>
    <property type="project" value="UniProtKB-SubCell"/>
</dbReference>
<dbReference type="EMBL" id="JACGCM010001259">
    <property type="protein sequence ID" value="KAF6157799.1"/>
    <property type="molecule type" value="Genomic_DNA"/>
</dbReference>
<comment type="caution">
    <text evidence="7">The sequence shown here is derived from an EMBL/GenBank/DDBJ whole genome shotgun (WGS) entry which is preliminary data.</text>
</comment>
<name>A0A7J7MS83_9MAGN</name>
<keyword evidence="8" id="KW-1185">Reference proteome</keyword>
<proteinExistence type="predicted"/>
<evidence type="ECO:0000313" key="7">
    <source>
        <dbReference type="EMBL" id="KAF6157799.1"/>
    </source>
</evidence>
<dbReference type="AlphaFoldDB" id="A0A7J7MS83"/>
<keyword evidence="2" id="KW-0963">Cytoplasm</keyword>
<dbReference type="InterPro" id="IPR002048">
    <property type="entry name" value="EF_hand_dom"/>
</dbReference>
<dbReference type="GO" id="GO:0005509">
    <property type="term" value="F:calcium ion binding"/>
    <property type="evidence" value="ECO:0007669"/>
    <property type="project" value="InterPro"/>
</dbReference>
<dbReference type="SUPFAM" id="SSF47473">
    <property type="entry name" value="EF-hand"/>
    <property type="match status" value="1"/>
</dbReference>
<reference evidence="7 8" key="1">
    <citation type="journal article" date="2020" name="IScience">
        <title>Genome Sequencing of the Endangered Kingdonia uniflora (Circaeasteraceae, Ranunculales) Reveals Potential Mechanisms of Evolutionary Specialization.</title>
        <authorList>
            <person name="Sun Y."/>
            <person name="Deng T."/>
            <person name="Zhang A."/>
            <person name="Moore M.J."/>
            <person name="Landis J.B."/>
            <person name="Lin N."/>
            <person name="Zhang H."/>
            <person name="Zhang X."/>
            <person name="Huang J."/>
            <person name="Zhang X."/>
            <person name="Sun H."/>
            <person name="Wang H."/>
        </authorList>
    </citation>
    <scope>NUCLEOTIDE SEQUENCE [LARGE SCALE GENOMIC DNA]</scope>
    <source>
        <strain evidence="7">TB1705</strain>
        <tissue evidence="7">Leaf</tissue>
    </source>
</reference>
<dbReference type="Gene3D" id="1.10.238.10">
    <property type="entry name" value="EF-hand"/>
    <property type="match status" value="1"/>
</dbReference>
<keyword evidence="3" id="KW-0479">Metal-binding</keyword>
<evidence type="ECO:0000256" key="4">
    <source>
        <dbReference type="ARBA" id="ARBA00022737"/>
    </source>
</evidence>
<dbReference type="InterPro" id="IPR011992">
    <property type="entry name" value="EF-hand-dom_pair"/>
</dbReference>
<evidence type="ECO:0000256" key="3">
    <source>
        <dbReference type="ARBA" id="ARBA00022723"/>
    </source>
</evidence>
<evidence type="ECO:0000256" key="1">
    <source>
        <dbReference type="ARBA" id="ARBA00004496"/>
    </source>
</evidence>
<dbReference type="Proteomes" id="UP000541444">
    <property type="component" value="Unassembled WGS sequence"/>
</dbReference>
<protein>
    <recommendedName>
        <fullName evidence="6">EF-hand domain-containing protein</fullName>
    </recommendedName>
</protein>
<accession>A0A7J7MS83</accession>
<keyword evidence="4" id="KW-0677">Repeat</keyword>
<feature type="domain" description="EF-hand" evidence="6">
    <location>
        <begin position="40"/>
        <end position="75"/>
    </location>
</feature>
<dbReference type="PANTHER" id="PTHR46212">
    <property type="entry name" value="PEFLIN"/>
    <property type="match status" value="1"/>
</dbReference>
<sequence length="113" mass="12928">MIHQIIRVCWALGLGSWACTWLLVKGKREELQLTIPRQMENPSILRDWFDRVDSSNSGSITATQLKRALSVGNLEFPLSVVQQMIRMYDYDRNGTMSFDGGKYDIQEEATGKD</sequence>
<gene>
    <name evidence="7" type="ORF">GIB67_038267</name>
</gene>
<dbReference type="OrthoDB" id="186625at2759"/>